<proteinExistence type="predicted"/>
<feature type="transmembrane region" description="Helical" evidence="7">
    <location>
        <begin position="261"/>
        <end position="279"/>
    </location>
</feature>
<feature type="compositionally biased region" description="Pro residues" evidence="6">
    <location>
        <begin position="658"/>
        <end position="668"/>
    </location>
</feature>
<keyword evidence="2" id="KW-0813">Transport</keyword>
<feature type="region of interest" description="Disordered" evidence="6">
    <location>
        <begin position="596"/>
        <end position="678"/>
    </location>
</feature>
<feature type="transmembrane region" description="Helical" evidence="7">
    <location>
        <begin position="421"/>
        <end position="443"/>
    </location>
</feature>
<dbReference type="GeneID" id="33569226"/>
<keyword evidence="3 7" id="KW-0812">Transmembrane</keyword>
<organism evidence="8 9">
    <name type="scientific">Lobosporangium transversale</name>
    <dbReference type="NCBI Taxonomy" id="64571"/>
    <lineage>
        <taxon>Eukaryota</taxon>
        <taxon>Fungi</taxon>
        <taxon>Fungi incertae sedis</taxon>
        <taxon>Mucoromycota</taxon>
        <taxon>Mortierellomycotina</taxon>
        <taxon>Mortierellomycetes</taxon>
        <taxon>Mortierellales</taxon>
        <taxon>Mortierellaceae</taxon>
        <taxon>Lobosporangium</taxon>
    </lineage>
</organism>
<sequence>MDDDEGYYYTGQTPFRKPNESKLRYHARRLVSIQTLARLEYTVEEAETKFNRSLGPVELTFVGLGAVVGTGVFVILGNAAATQAGPSVTISFLLGGIVSGIAALSYAEMASMIPIAGSAYTYAYATVGELPAWIIGWNLILEYMIGAATVSIGFSSYFVALVEDAFHGTLSPKWTKAPIVWVNDDFEMSGSYFNVPAFVISALVTVTIYSGIHLTAKINNVLVAFKIIVLIIMIIAMIPSIKRENYHPYIPPNTGTYGEFGVSGLLQGASSVFFAYIGFDSVSTTAQEAKEPQVNLPVGIMMTLVISATIYIALSAVTVGVVNYEQLTGGSPLVFTVRSTNMTWLVVLTELGALAATTSVILVLLIAQPRVFYAMANDGLIPRAFAKVHPKYKTPYVATLVSGIICAICGALLPIEVMSDMSSVGTIFAFFVVNIGVIILRYTRKTVPRRFKVPGGPFLLPGIGAISSLVLIQGAKREAIIRLLVWMAAGVFVYLIYGRSHSEVNNPRIIADEPMRVLHENFSVDAVNPYGQYGEDYQGYSDEHLRRQYERQLARRRMNGMNGMMGDIAAIGGVGNHIEMDTCPVAEAETAGEVENGVYGNNGMRRRPQQQEYEPGRSQEEEETRDNFDGFSGVGNDLAQETGAGVAVTSALSTAPPSSTPSPAPPAPTIKEEDGRES</sequence>
<dbReference type="Proteomes" id="UP000193648">
    <property type="component" value="Unassembled WGS sequence"/>
</dbReference>
<evidence type="ECO:0000256" key="2">
    <source>
        <dbReference type="ARBA" id="ARBA00022448"/>
    </source>
</evidence>
<dbReference type="OrthoDB" id="5982228at2759"/>
<keyword evidence="5 7" id="KW-0472">Membrane</keyword>
<keyword evidence="4 7" id="KW-1133">Transmembrane helix</keyword>
<dbReference type="RefSeq" id="XP_021886507.1">
    <property type="nucleotide sequence ID" value="XM_022027383.1"/>
</dbReference>
<dbReference type="PANTHER" id="PTHR43243">
    <property type="entry name" value="INNER MEMBRANE TRANSPORTER YGJI-RELATED"/>
    <property type="match status" value="1"/>
</dbReference>
<name>A0A1Y2H481_9FUNG</name>
<feature type="transmembrane region" description="Helical" evidence="7">
    <location>
        <begin position="396"/>
        <end position="415"/>
    </location>
</feature>
<feature type="transmembrane region" description="Helical" evidence="7">
    <location>
        <begin position="300"/>
        <end position="322"/>
    </location>
</feature>
<evidence type="ECO:0000256" key="1">
    <source>
        <dbReference type="ARBA" id="ARBA00004141"/>
    </source>
</evidence>
<feature type="transmembrane region" description="Helical" evidence="7">
    <location>
        <begin position="88"/>
        <end position="107"/>
    </location>
</feature>
<protein>
    <submittedName>
        <fullName evidence="8">Amino acid permease-domain-containing protein</fullName>
    </submittedName>
</protein>
<dbReference type="Gene3D" id="1.20.1740.10">
    <property type="entry name" value="Amino acid/polyamine transporter I"/>
    <property type="match status" value="1"/>
</dbReference>
<feature type="transmembrane region" description="Helical" evidence="7">
    <location>
        <begin position="455"/>
        <end position="473"/>
    </location>
</feature>
<feature type="transmembrane region" description="Helical" evidence="7">
    <location>
        <begin position="221"/>
        <end position="241"/>
    </location>
</feature>
<evidence type="ECO:0000256" key="5">
    <source>
        <dbReference type="ARBA" id="ARBA00023136"/>
    </source>
</evidence>
<comment type="subcellular location">
    <subcellularLocation>
        <location evidence="1">Membrane</location>
        <topology evidence="1">Multi-pass membrane protein</topology>
    </subcellularLocation>
</comment>
<reference evidence="8 9" key="1">
    <citation type="submission" date="2016-07" db="EMBL/GenBank/DDBJ databases">
        <title>Pervasive Adenine N6-methylation of Active Genes in Fungi.</title>
        <authorList>
            <consortium name="DOE Joint Genome Institute"/>
            <person name="Mondo S.J."/>
            <person name="Dannebaum R.O."/>
            <person name="Kuo R.C."/>
            <person name="Labutti K."/>
            <person name="Haridas S."/>
            <person name="Kuo A."/>
            <person name="Salamov A."/>
            <person name="Ahrendt S.R."/>
            <person name="Lipzen A."/>
            <person name="Sullivan W."/>
            <person name="Andreopoulos W.B."/>
            <person name="Clum A."/>
            <person name="Lindquist E."/>
            <person name="Daum C."/>
            <person name="Ramamoorthy G.K."/>
            <person name="Gryganskyi A."/>
            <person name="Culley D."/>
            <person name="Magnuson J.K."/>
            <person name="James T.Y."/>
            <person name="O'Malley M.A."/>
            <person name="Stajich J.E."/>
            <person name="Spatafora J.W."/>
            <person name="Visel A."/>
            <person name="Grigoriev I.V."/>
        </authorList>
    </citation>
    <scope>NUCLEOTIDE SEQUENCE [LARGE SCALE GENOMIC DNA]</scope>
    <source>
        <strain evidence="8 9">NRRL 3116</strain>
    </source>
</reference>
<comment type="caution">
    <text evidence="8">The sequence shown here is derived from an EMBL/GenBank/DDBJ whole genome shotgun (WGS) entry which is preliminary data.</text>
</comment>
<feature type="transmembrane region" description="Helical" evidence="7">
    <location>
        <begin position="342"/>
        <end position="367"/>
    </location>
</feature>
<gene>
    <name evidence="8" type="ORF">BCR41DRAFT_382774</name>
</gene>
<dbReference type="GO" id="GO:0016020">
    <property type="term" value="C:membrane"/>
    <property type="evidence" value="ECO:0007669"/>
    <property type="project" value="UniProtKB-SubCell"/>
</dbReference>
<evidence type="ECO:0000256" key="7">
    <source>
        <dbReference type="SAM" id="Phobius"/>
    </source>
</evidence>
<feature type="transmembrane region" description="Helical" evidence="7">
    <location>
        <begin position="479"/>
        <end position="497"/>
    </location>
</feature>
<evidence type="ECO:0000256" key="3">
    <source>
        <dbReference type="ARBA" id="ARBA00022692"/>
    </source>
</evidence>
<dbReference type="STRING" id="64571.A0A1Y2H481"/>
<dbReference type="EMBL" id="MCFF01000001">
    <property type="protein sequence ID" value="ORZ28834.1"/>
    <property type="molecule type" value="Genomic_DNA"/>
</dbReference>
<evidence type="ECO:0000256" key="4">
    <source>
        <dbReference type="ARBA" id="ARBA00022989"/>
    </source>
</evidence>
<dbReference type="Pfam" id="PF13520">
    <property type="entry name" value="AA_permease_2"/>
    <property type="match status" value="1"/>
</dbReference>
<dbReference type="PANTHER" id="PTHR43243:SF4">
    <property type="entry name" value="CATIONIC AMINO ACID TRANSPORTER 4"/>
    <property type="match status" value="1"/>
</dbReference>
<dbReference type="AlphaFoldDB" id="A0A1Y2H481"/>
<accession>A0A1Y2H481</accession>
<dbReference type="InterPro" id="IPR002293">
    <property type="entry name" value="AA/rel_permease1"/>
</dbReference>
<dbReference type="GO" id="GO:0015171">
    <property type="term" value="F:amino acid transmembrane transporter activity"/>
    <property type="evidence" value="ECO:0007669"/>
    <property type="project" value="TreeGrafter"/>
</dbReference>
<feature type="transmembrane region" description="Helical" evidence="7">
    <location>
        <begin position="191"/>
        <end position="209"/>
    </location>
</feature>
<feature type="transmembrane region" description="Helical" evidence="7">
    <location>
        <begin position="143"/>
        <end position="162"/>
    </location>
</feature>
<evidence type="ECO:0000256" key="6">
    <source>
        <dbReference type="SAM" id="MobiDB-lite"/>
    </source>
</evidence>
<evidence type="ECO:0000313" key="9">
    <source>
        <dbReference type="Proteomes" id="UP000193648"/>
    </source>
</evidence>
<feature type="transmembrane region" description="Helical" evidence="7">
    <location>
        <begin position="119"/>
        <end position="136"/>
    </location>
</feature>
<dbReference type="InParanoid" id="A0A1Y2H481"/>
<evidence type="ECO:0000313" key="8">
    <source>
        <dbReference type="EMBL" id="ORZ28834.1"/>
    </source>
</evidence>
<feature type="transmembrane region" description="Helical" evidence="7">
    <location>
        <begin position="59"/>
        <end position="81"/>
    </location>
</feature>
<keyword evidence="9" id="KW-1185">Reference proteome</keyword>